<dbReference type="RefSeq" id="WP_380618477.1">
    <property type="nucleotide sequence ID" value="NZ_JBHSDK010000007.1"/>
</dbReference>
<organism evidence="2 3">
    <name type="scientific">Salininema proteolyticum</name>
    <dbReference type="NCBI Taxonomy" id="1607685"/>
    <lineage>
        <taxon>Bacteria</taxon>
        <taxon>Bacillati</taxon>
        <taxon>Actinomycetota</taxon>
        <taxon>Actinomycetes</taxon>
        <taxon>Glycomycetales</taxon>
        <taxon>Glycomycetaceae</taxon>
        <taxon>Salininema</taxon>
    </lineage>
</organism>
<dbReference type="Proteomes" id="UP001595823">
    <property type="component" value="Unassembled WGS sequence"/>
</dbReference>
<reference evidence="3" key="1">
    <citation type="journal article" date="2019" name="Int. J. Syst. Evol. Microbiol.">
        <title>The Global Catalogue of Microorganisms (GCM) 10K type strain sequencing project: providing services to taxonomists for standard genome sequencing and annotation.</title>
        <authorList>
            <consortium name="The Broad Institute Genomics Platform"/>
            <consortium name="The Broad Institute Genome Sequencing Center for Infectious Disease"/>
            <person name="Wu L."/>
            <person name="Ma J."/>
        </authorList>
    </citation>
    <scope>NUCLEOTIDE SEQUENCE [LARGE SCALE GENOMIC DNA]</scope>
    <source>
        <strain evidence="3">IBRC-M 10908</strain>
    </source>
</reference>
<evidence type="ECO:0000313" key="3">
    <source>
        <dbReference type="Proteomes" id="UP001595823"/>
    </source>
</evidence>
<proteinExistence type="predicted"/>
<protein>
    <submittedName>
        <fullName evidence="2">Uncharacterized protein</fullName>
    </submittedName>
</protein>
<comment type="caution">
    <text evidence="2">The sequence shown here is derived from an EMBL/GenBank/DDBJ whole genome shotgun (WGS) entry which is preliminary data.</text>
</comment>
<feature type="region of interest" description="Disordered" evidence="1">
    <location>
        <begin position="155"/>
        <end position="176"/>
    </location>
</feature>
<keyword evidence="3" id="KW-1185">Reference proteome</keyword>
<evidence type="ECO:0000256" key="1">
    <source>
        <dbReference type="SAM" id="MobiDB-lite"/>
    </source>
</evidence>
<dbReference type="EMBL" id="JBHSDK010000007">
    <property type="protein sequence ID" value="MFC4334616.1"/>
    <property type="molecule type" value="Genomic_DNA"/>
</dbReference>
<sequence length="176" mass="19263">MSENDNTTNDDDVVYTVPFTGGAVQVRQADTEDGTMFVIAGEDVLQHDEDAMESFAHHLSQSTEDYHVVVVDFGNGSVETYGPPREVQPGVLAPGNPMSVSADDLLLGDFDDAAEVREAYFTELYEGWGDQAMRLEGAYSSSVEAVRQIKDNYTDTEGRNQASMNQVANEIDLDLP</sequence>
<feature type="compositionally biased region" description="Polar residues" evidence="1">
    <location>
        <begin position="159"/>
        <end position="168"/>
    </location>
</feature>
<name>A0ABV8TW67_9ACTN</name>
<evidence type="ECO:0000313" key="2">
    <source>
        <dbReference type="EMBL" id="MFC4334616.1"/>
    </source>
</evidence>
<gene>
    <name evidence="2" type="ORF">ACFPET_05330</name>
</gene>
<accession>A0ABV8TW67</accession>